<accession>A0AAN8C5E5</accession>
<organism evidence="2 3">
    <name type="scientific">Champsocephalus esox</name>
    <name type="common">pike icefish</name>
    <dbReference type="NCBI Taxonomy" id="159716"/>
    <lineage>
        <taxon>Eukaryota</taxon>
        <taxon>Metazoa</taxon>
        <taxon>Chordata</taxon>
        <taxon>Craniata</taxon>
        <taxon>Vertebrata</taxon>
        <taxon>Euteleostomi</taxon>
        <taxon>Actinopterygii</taxon>
        <taxon>Neopterygii</taxon>
        <taxon>Teleostei</taxon>
        <taxon>Neoteleostei</taxon>
        <taxon>Acanthomorphata</taxon>
        <taxon>Eupercaria</taxon>
        <taxon>Perciformes</taxon>
        <taxon>Notothenioidei</taxon>
        <taxon>Channichthyidae</taxon>
        <taxon>Champsocephalus</taxon>
    </lineage>
</organism>
<feature type="chain" id="PRO_5042972554" evidence="1">
    <location>
        <begin position="22"/>
        <end position="69"/>
    </location>
</feature>
<dbReference type="EMBL" id="JAULUE010002053">
    <property type="protein sequence ID" value="KAK5897147.1"/>
    <property type="molecule type" value="Genomic_DNA"/>
</dbReference>
<dbReference type="AlphaFoldDB" id="A0AAN8C5E5"/>
<feature type="signal peptide" evidence="1">
    <location>
        <begin position="1"/>
        <end position="21"/>
    </location>
</feature>
<name>A0AAN8C5E5_9TELE</name>
<dbReference type="Proteomes" id="UP001335648">
    <property type="component" value="Unassembled WGS sequence"/>
</dbReference>
<reference evidence="2 3" key="1">
    <citation type="journal article" date="2023" name="Mol. Biol. Evol.">
        <title>Genomics of Secondarily Temperate Adaptation in the Only Non-Antarctic Icefish.</title>
        <authorList>
            <person name="Rivera-Colon A.G."/>
            <person name="Rayamajhi N."/>
            <person name="Minhas B.F."/>
            <person name="Madrigal G."/>
            <person name="Bilyk K.T."/>
            <person name="Yoon V."/>
            <person name="Hune M."/>
            <person name="Gregory S."/>
            <person name="Cheng C.H.C."/>
            <person name="Catchen J.M."/>
        </authorList>
    </citation>
    <scope>NUCLEOTIDE SEQUENCE [LARGE SCALE GENOMIC DNA]</scope>
    <source>
        <strain evidence="2">JC2023a</strain>
    </source>
</reference>
<sequence>MYFPFLLTMLSYSFLFPVTDLTGMSLLSADAKLGFPICDMNENGGGLLHVKHIREASGTLGSAAEASGY</sequence>
<proteinExistence type="predicted"/>
<gene>
    <name evidence="2" type="ORF">CesoFtcFv8_010235</name>
</gene>
<keyword evidence="3" id="KW-1185">Reference proteome</keyword>
<comment type="caution">
    <text evidence="2">The sequence shown here is derived from an EMBL/GenBank/DDBJ whole genome shotgun (WGS) entry which is preliminary data.</text>
</comment>
<evidence type="ECO:0000256" key="1">
    <source>
        <dbReference type="SAM" id="SignalP"/>
    </source>
</evidence>
<keyword evidence="1" id="KW-0732">Signal</keyword>
<evidence type="ECO:0000313" key="3">
    <source>
        <dbReference type="Proteomes" id="UP001335648"/>
    </source>
</evidence>
<evidence type="ECO:0000313" key="2">
    <source>
        <dbReference type="EMBL" id="KAK5897147.1"/>
    </source>
</evidence>
<protein>
    <submittedName>
        <fullName evidence="2">Uncharacterized protein</fullName>
    </submittedName>
</protein>